<evidence type="ECO:0000259" key="3">
    <source>
        <dbReference type="Pfam" id="PF01551"/>
    </source>
</evidence>
<keyword evidence="1" id="KW-0175">Coiled coil</keyword>
<evidence type="ECO:0000256" key="1">
    <source>
        <dbReference type="SAM" id="Coils"/>
    </source>
</evidence>
<reference evidence="4" key="1">
    <citation type="submission" date="2022-01" db="EMBL/GenBank/DDBJ databases">
        <authorList>
            <person name="Wang Y."/>
        </authorList>
    </citation>
    <scope>NUCLEOTIDE SEQUENCE</scope>
    <source>
        <strain evidence="4">WB101</strain>
    </source>
</reference>
<evidence type="ECO:0000256" key="2">
    <source>
        <dbReference type="SAM" id="Phobius"/>
    </source>
</evidence>
<evidence type="ECO:0000313" key="5">
    <source>
        <dbReference type="Proteomes" id="UP001165366"/>
    </source>
</evidence>
<dbReference type="Proteomes" id="UP001165366">
    <property type="component" value="Unassembled WGS sequence"/>
</dbReference>
<accession>A0ABS9KB30</accession>
<feature type="domain" description="M23ase beta-sheet core" evidence="3">
    <location>
        <begin position="199"/>
        <end position="296"/>
    </location>
</feature>
<dbReference type="PANTHER" id="PTHR21666">
    <property type="entry name" value="PEPTIDASE-RELATED"/>
    <property type="match status" value="1"/>
</dbReference>
<gene>
    <name evidence="4" type="ORF">L6773_05800</name>
</gene>
<keyword evidence="2" id="KW-0812">Transmembrane</keyword>
<dbReference type="EMBL" id="JAKLWS010000005">
    <property type="protein sequence ID" value="MCG2588069.1"/>
    <property type="molecule type" value="Genomic_DNA"/>
</dbReference>
<dbReference type="RefSeq" id="WP_237852913.1">
    <property type="nucleotide sequence ID" value="NZ_JAKLWS010000005.1"/>
</dbReference>
<comment type="caution">
    <text evidence="4">The sequence shown here is derived from an EMBL/GenBank/DDBJ whole genome shotgun (WGS) entry which is preliminary data.</text>
</comment>
<dbReference type="Pfam" id="PF01551">
    <property type="entry name" value="Peptidase_M23"/>
    <property type="match status" value="1"/>
</dbReference>
<organism evidence="4 5">
    <name type="scientific">Rhodohalobacter sulfatireducens</name>
    <dbReference type="NCBI Taxonomy" id="2911366"/>
    <lineage>
        <taxon>Bacteria</taxon>
        <taxon>Pseudomonadati</taxon>
        <taxon>Balneolota</taxon>
        <taxon>Balneolia</taxon>
        <taxon>Balneolales</taxon>
        <taxon>Balneolaceae</taxon>
        <taxon>Rhodohalobacter</taxon>
    </lineage>
</organism>
<proteinExistence type="predicted"/>
<keyword evidence="2" id="KW-0472">Membrane</keyword>
<dbReference type="InterPro" id="IPR016047">
    <property type="entry name" value="M23ase_b-sheet_dom"/>
</dbReference>
<sequence length="328" mass="37048">MTRKNHFYYDSDRCEFVPIEYDLKKKLIHSFSFWLINGIVLAAFGIALLSNYVGTPAEIMLKDENQALVEQLKLAETSITDIENQLESISQLDNEMYRTILGLDPVTEDLRMAGTGGSDAYSEYDYYSEDTAAILRSTASKLDRLERRLGVQKVSFAEVKKYYSTNRERLKSIPAIRPVNGIIISGYGMRIHPVLRYKRMHEGIDFRADIATDVYATGDGVIKFAGRNGTFGNLIEIDHGFGFVTRYAHLSSFVNNLKVGQEVKRGELIGFTGNSGLTEGPHLHYEVLVNNRPIDPLNYLIADVTPEEYLLFKRNGSTSTNEPLSYIN</sequence>
<keyword evidence="5" id="KW-1185">Reference proteome</keyword>
<name>A0ABS9KB30_9BACT</name>
<dbReference type="PANTHER" id="PTHR21666:SF270">
    <property type="entry name" value="MUREIN HYDROLASE ACTIVATOR ENVC"/>
    <property type="match status" value="1"/>
</dbReference>
<dbReference type="SUPFAM" id="SSF51261">
    <property type="entry name" value="Duplicated hybrid motif"/>
    <property type="match status" value="1"/>
</dbReference>
<dbReference type="CDD" id="cd12797">
    <property type="entry name" value="M23_peptidase"/>
    <property type="match status" value="1"/>
</dbReference>
<keyword evidence="2" id="KW-1133">Transmembrane helix</keyword>
<dbReference type="InterPro" id="IPR011055">
    <property type="entry name" value="Dup_hybrid_motif"/>
</dbReference>
<feature type="coiled-coil region" evidence="1">
    <location>
        <begin position="65"/>
        <end position="92"/>
    </location>
</feature>
<dbReference type="InterPro" id="IPR050570">
    <property type="entry name" value="Cell_wall_metabolism_enzyme"/>
</dbReference>
<evidence type="ECO:0000313" key="4">
    <source>
        <dbReference type="EMBL" id="MCG2588069.1"/>
    </source>
</evidence>
<reference evidence="4" key="2">
    <citation type="submission" date="2024-05" db="EMBL/GenBank/DDBJ databases">
        <title>Rhodohalobacter halophilus gen. nov., sp. nov., a moderately halophilic member of the family Balneolaceae.</title>
        <authorList>
            <person name="Xia J."/>
        </authorList>
    </citation>
    <scope>NUCLEOTIDE SEQUENCE</scope>
    <source>
        <strain evidence="4">WB101</strain>
    </source>
</reference>
<protein>
    <submittedName>
        <fullName evidence="4">M23 family metallopeptidase</fullName>
    </submittedName>
</protein>
<feature type="transmembrane region" description="Helical" evidence="2">
    <location>
        <begin position="31"/>
        <end position="53"/>
    </location>
</feature>
<dbReference type="Gene3D" id="2.70.70.10">
    <property type="entry name" value="Glucose Permease (Domain IIA)"/>
    <property type="match status" value="1"/>
</dbReference>